<organism evidence="3 4">
    <name type="scientific">Umezawaea endophytica</name>
    <dbReference type="NCBI Taxonomy" id="1654476"/>
    <lineage>
        <taxon>Bacteria</taxon>
        <taxon>Bacillati</taxon>
        <taxon>Actinomycetota</taxon>
        <taxon>Actinomycetes</taxon>
        <taxon>Pseudonocardiales</taxon>
        <taxon>Pseudonocardiaceae</taxon>
        <taxon>Umezawaea</taxon>
    </lineage>
</organism>
<dbReference type="RefSeq" id="WP_259625604.1">
    <property type="nucleotide sequence ID" value="NZ_JANYMP010000012.1"/>
</dbReference>
<accession>A0A9X2VPA4</accession>
<dbReference type="GO" id="GO:0030288">
    <property type="term" value="C:outer membrane-bounded periplasmic space"/>
    <property type="evidence" value="ECO:0007669"/>
    <property type="project" value="TreeGrafter"/>
</dbReference>
<evidence type="ECO:0000256" key="2">
    <source>
        <dbReference type="SAM" id="SignalP"/>
    </source>
</evidence>
<reference evidence="3" key="1">
    <citation type="submission" date="2022-08" db="EMBL/GenBank/DDBJ databases">
        <authorList>
            <person name="Tistechok S."/>
            <person name="Samborskyy M."/>
            <person name="Roman I."/>
        </authorList>
    </citation>
    <scope>NUCLEOTIDE SEQUENCE</scope>
    <source>
        <strain evidence="3">DSM 103496</strain>
    </source>
</reference>
<dbReference type="GO" id="GO:0015888">
    <property type="term" value="P:thiamine transport"/>
    <property type="evidence" value="ECO:0007669"/>
    <property type="project" value="TreeGrafter"/>
</dbReference>
<keyword evidence="4" id="KW-1185">Reference proteome</keyword>
<name>A0A9X2VPA4_9PSEU</name>
<dbReference type="GO" id="GO:0030975">
    <property type="term" value="F:thiamine binding"/>
    <property type="evidence" value="ECO:0007669"/>
    <property type="project" value="TreeGrafter"/>
</dbReference>
<dbReference type="Proteomes" id="UP001141259">
    <property type="component" value="Unassembled WGS sequence"/>
</dbReference>
<feature type="signal peptide" evidence="2">
    <location>
        <begin position="1"/>
        <end position="19"/>
    </location>
</feature>
<dbReference type="AlphaFoldDB" id="A0A9X2VPA4"/>
<evidence type="ECO:0000256" key="1">
    <source>
        <dbReference type="ARBA" id="ARBA00022729"/>
    </source>
</evidence>
<feature type="chain" id="PRO_5040971392" evidence="2">
    <location>
        <begin position="20"/>
        <end position="343"/>
    </location>
</feature>
<dbReference type="EMBL" id="JANYMP010000012">
    <property type="protein sequence ID" value="MCS7480109.1"/>
    <property type="molecule type" value="Genomic_DNA"/>
</dbReference>
<gene>
    <name evidence="3" type="ORF">NZH93_24910</name>
</gene>
<dbReference type="Gene3D" id="3.40.190.10">
    <property type="entry name" value="Periplasmic binding protein-like II"/>
    <property type="match status" value="2"/>
</dbReference>
<evidence type="ECO:0000313" key="4">
    <source>
        <dbReference type="Proteomes" id="UP001141259"/>
    </source>
</evidence>
<dbReference type="PROSITE" id="PS51257">
    <property type="entry name" value="PROKAR_LIPOPROTEIN"/>
    <property type="match status" value="1"/>
</dbReference>
<dbReference type="InterPro" id="IPR026045">
    <property type="entry name" value="Ferric-bd"/>
</dbReference>
<dbReference type="GO" id="GO:0030976">
    <property type="term" value="F:thiamine pyrophosphate binding"/>
    <property type="evidence" value="ECO:0007669"/>
    <property type="project" value="TreeGrafter"/>
</dbReference>
<dbReference type="SUPFAM" id="SSF53850">
    <property type="entry name" value="Periplasmic binding protein-like II"/>
    <property type="match status" value="1"/>
</dbReference>
<dbReference type="Pfam" id="PF13343">
    <property type="entry name" value="SBP_bac_6"/>
    <property type="match status" value="1"/>
</dbReference>
<proteinExistence type="predicted"/>
<dbReference type="CDD" id="cd13544">
    <property type="entry name" value="PBP2_Fbp_like_1"/>
    <property type="match status" value="1"/>
</dbReference>
<dbReference type="PANTHER" id="PTHR30006:SF2">
    <property type="entry name" value="ABC TRANSPORTER SUBSTRATE-BINDING PROTEIN"/>
    <property type="match status" value="1"/>
</dbReference>
<sequence length="343" mass="35617">MRKTMAVLAALALTTTACSQRAPEASGPGKEVVVACGAAEDWCQKMTAGFTAKTGIPANYVRLSSGEAVARFGASKDSPEFDVWHGGPADGYEAAKEQGLLQPYTSAATGNIPAKYRDPAGYWTGVYIGALGFCSNRDVLAKAGLEAPTSWDDLLAPGFAKQVAIAHPATSGTAYTALYTLVRVKGGEEAGLRYFQDFGRSVLQYSKSGSAPGQMAGRGEVATGVVFSHDCVKYQEEGSTSLVVTFPKEGTGYEVGAVGVLANARNLDAAKAYVDYAASATAQEIGPTVKSYQRPTSPDATPAPQAFDPVAVKLVDYDIAAAGKAKNGLIERFESGVATAPAN</sequence>
<keyword evidence="1 2" id="KW-0732">Signal</keyword>
<comment type="caution">
    <text evidence="3">The sequence shown here is derived from an EMBL/GenBank/DDBJ whole genome shotgun (WGS) entry which is preliminary data.</text>
</comment>
<dbReference type="PIRSF" id="PIRSF002825">
    <property type="entry name" value="CfbpA"/>
    <property type="match status" value="1"/>
</dbReference>
<dbReference type="PANTHER" id="PTHR30006">
    <property type="entry name" value="THIAMINE-BINDING PERIPLASMIC PROTEIN-RELATED"/>
    <property type="match status" value="1"/>
</dbReference>
<protein>
    <submittedName>
        <fullName evidence="3">ABC transporter substrate-binding protein</fullName>
    </submittedName>
</protein>
<evidence type="ECO:0000313" key="3">
    <source>
        <dbReference type="EMBL" id="MCS7480109.1"/>
    </source>
</evidence>